<dbReference type="Pfam" id="PF00005">
    <property type="entry name" value="ABC_tran"/>
    <property type="match status" value="2"/>
</dbReference>
<dbReference type="PANTHER" id="PTHR42855">
    <property type="entry name" value="ABC TRANSPORTER ATP-BINDING SUBUNIT"/>
    <property type="match status" value="1"/>
</dbReference>
<name>A0ABY7TER4_9SPHI</name>
<dbReference type="EMBL" id="CP117167">
    <property type="protein sequence ID" value="WCT14719.1"/>
    <property type="molecule type" value="Genomic_DNA"/>
</dbReference>
<feature type="domain" description="ABC transporter" evidence="4">
    <location>
        <begin position="2"/>
        <end position="252"/>
    </location>
</feature>
<dbReference type="GO" id="GO:0005524">
    <property type="term" value="F:ATP binding"/>
    <property type="evidence" value="ECO:0007669"/>
    <property type="project" value="UniProtKB-KW"/>
</dbReference>
<dbReference type="InterPro" id="IPR027417">
    <property type="entry name" value="P-loop_NTPase"/>
</dbReference>
<dbReference type="RefSeq" id="WP_273633215.1">
    <property type="nucleotide sequence ID" value="NZ_CP117167.1"/>
</dbReference>
<dbReference type="Proteomes" id="UP001216139">
    <property type="component" value="Chromosome"/>
</dbReference>
<feature type="coiled-coil region" evidence="3">
    <location>
        <begin position="248"/>
        <end position="275"/>
    </location>
</feature>
<accession>A0ABY7TER4</accession>
<keyword evidence="3" id="KW-0175">Coiled coil</keyword>
<dbReference type="Gene3D" id="3.40.50.300">
    <property type="entry name" value="P-loop containing nucleotide triphosphate hydrolases"/>
    <property type="match status" value="2"/>
</dbReference>
<protein>
    <submittedName>
        <fullName evidence="5">ATP-binding cassette domain-containing protein</fullName>
    </submittedName>
</protein>
<dbReference type="PANTHER" id="PTHR42855:SF2">
    <property type="entry name" value="DRUG RESISTANCE ABC TRANSPORTER,ATP-BINDING PROTEIN"/>
    <property type="match status" value="1"/>
</dbReference>
<evidence type="ECO:0000256" key="3">
    <source>
        <dbReference type="SAM" id="Coils"/>
    </source>
</evidence>
<dbReference type="CDD" id="cd03221">
    <property type="entry name" value="ABCF_EF-3"/>
    <property type="match status" value="2"/>
</dbReference>
<evidence type="ECO:0000256" key="1">
    <source>
        <dbReference type="ARBA" id="ARBA00022741"/>
    </source>
</evidence>
<proteinExistence type="predicted"/>
<evidence type="ECO:0000256" key="2">
    <source>
        <dbReference type="ARBA" id="ARBA00022840"/>
    </source>
</evidence>
<evidence type="ECO:0000313" key="5">
    <source>
        <dbReference type="EMBL" id="WCT14719.1"/>
    </source>
</evidence>
<keyword evidence="2 5" id="KW-0067">ATP-binding</keyword>
<evidence type="ECO:0000313" key="6">
    <source>
        <dbReference type="Proteomes" id="UP001216139"/>
    </source>
</evidence>
<organism evidence="5 6">
    <name type="scientific">Mucilaginibacter jinjuensis</name>
    <dbReference type="NCBI Taxonomy" id="1176721"/>
    <lineage>
        <taxon>Bacteria</taxon>
        <taxon>Pseudomonadati</taxon>
        <taxon>Bacteroidota</taxon>
        <taxon>Sphingobacteriia</taxon>
        <taxon>Sphingobacteriales</taxon>
        <taxon>Sphingobacteriaceae</taxon>
        <taxon>Mucilaginibacter</taxon>
    </lineage>
</organism>
<sequence length="542" mass="61315">MITVSNLSLRYGKRTLFEEVNIKFTQGNCYGIIGANGAGKSTFLKILSGEIDPTSGSVSFTPGERMAVLTQNHYAFDEFPVIETVLIGHKELYSTMKEKDAIYLKEDFTDADGERAGELENLFAEMDGWNAESNAATLLSNLGITEDLHYKLLKELDGNQKVRVLLAQALFGKPDILLLDEPTNDLDINTIAWLEDFLAGYEAIVLVVSHDRHFLDTVCTHVVDIDFGKMTTYTGNYSFWYQSSQLALKQRSDQNKKMEDKVKELQDFIRRFSANASKSKQATSRKKALDKINLDEIQPSNRKYPAIMFNQMTREAGDQILQIEGLGKTANGEVLFDNLNLTVNKGDKIAMLSQNSLATTALYKILSGEDTDYRGTFKWGVTINIAEIPIDNAEYFKDKDVNLIDWLREYSPGEKDDQFIRSFLGRMLFTGEEVLKKATVLSGGEKMRCMFSRMMLQQGNLLMFDEPTNHLDLESITALNNGMKDFKGTMLFTSRDHEITETVATRVVELTPNGTIDKLMTYDEYINSDIVQKQREELYAMA</sequence>
<evidence type="ECO:0000259" key="4">
    <source>
        <dbReference type="PROSITE" id="PS50893"/>
    </source>
</evidence>
<keyword evidence="1" id="KW-0547">Nucleotide-binding</keyword>
<dbReference type="PROSITE" id="PS50893">
    <property type="entry name" value="ABC_TRANSPORTER_2"/>
    <property type="match status" value="2"/>
</dbReference>
<dbReference type="InterPro" id="IPR032781">
    <property type="entry name" value="ABC_tran_Xtn"/>
</dbReference>
<keyword evidence="5" id="KW-0315">Glutamine amidotransferase</keyword>
<dbReference type="SMART" id="SM00382">
    <property type="entry name" value="AAA"/>
    <property type="match status" value="1"/>
</dbReference>
<dbReference type="InterPro" id="IPR003593">
    <property type="entry name" value="AAA+_ATPase"/>
</dbReference>
<dbReference type="InterPro" id="IPR051309">
    <property type="entry name" value="ABCF_ATPase"/>
</dbReference>
<dbReference type="InterPro" id="IPR003439">
    <property type="entry name" value="ABC_transporter-like_ATP-bd"/>
</dbReference>
<dbReference type="SUPFAM" id="SSF52540">
    <property type="entry name" value="P-loop containing nucleoside triphosphate hydrolases"/>
    <property type="match status" value="2"/>
</dbReference>
<dbReference type="Pfam" id="PF12848">
    <property type="entry name" value="ABC_tran_Xtn"/>
    <property type="match status" value="1"/>
</dbReference>
<gene>
    <name evidence="5" type="ORF">PQO05_12310</name>
</gene>
<feature type="domain" description="ABC transporter" evidence="4">
    <location>
        <begin position="321"/>
        <end position="538"/>
    </location>
</feature>
<keyword evidence="6" id="KW-1185">Reference proteome</keyword>
<reference evidence="5 6" key="1">
    <citation type="submission" date="2023-02" db="EMBL/GenBank/DDBJ databases">
        <title>Genome sequence of Mucilaginibacter jinjuensis strain KACC 16571.</title>
        <authorList>
            <person name="Kim S."/>
            <person name="Heo J."/>
            <person name="Kwon S.-W."/>
        </authorList>
    </citation>
    <scope>NUCLEOTIDE SEQUENCE [LARGE SCALE GENOMIC DNA]</scope>
    <source>
        <strain evidence="5 6">KACC 16571</strain>
    </source>
</reference>